<dbReference type="KEGG" id="atm:ANT_10810"/>
<dbReference type="HOGENOM" id="CLU_079959_0_2_0"/>
<dbReference type="InParanoid" id="E8N3V1"/>
<dbReference type="PANTHER" id="PTHR21299:SF2">
    <property type="entry name" value="CYTIDYLATE KINASE"/>
    <property type="match status" value="1"/>
</dbReference>
<evidence type="ECO:0000259" key="9">
    <source>
        <dbReference type="Pfam" id="PF02224"/>
    </source>
</evidence>
<dbReference type="InterPro" id="IPR011994">
    <property type="entry name" value="Cytidylate_kinase_dom"/>
</dbReference>
<dbReference type="EMBL" id="AP012029">
    <property type="protein sequence ID" value="BAJ63115.1"/>
    <property type="molecule type" value="Genomic_DNA"/>
</dbReference>
<evidence type="ECO:0000313" key="11">
    <source>
        <dbReference type="Proteomes" id="UP000008922"/>
    </source>
</evidence>
<dbReference type="InterPro" id="IPR027417">
    <property type="entry name" value="P-loop_NTPase"/>
</dbReference>
<sequence length="226" mass="25299">MNKPKTIAIDGPAASGKSTIAEKLANELGYLFFDTGVMYRAVTLAALRRLGNVRDEQAVTRLAERVWIDVRPPSKDDGRKADVLLDGEDVTWAIRSSEVDAHVSIVSAYPGVRAAMTRQQRRIGERGEVVMVGRDIGTVVLPEAELKIYLDASLEERARRRYLENKSRGMDANYDEILENLRKRDEIDSTREVAPLRIAGDAHVVMTDGLTIEEVMQQVRKLAHIE</sequence>
<dbReference type="GO" id="GO:0036430">
    <property type="term" value="F:CMP kinase activity"/>
    <property type="evidence" value="ECO:0007669"/>
    <property type="project" value="RHEA"/>
</dbReference>
<dbReference type="GO" id="GO:0005524">
    <property type="term" value="F:ATP binding"/>
    <property type="evidence" value="ECO:0007669"/>
    <property type="project" value="UniProtKB-UniRule"/>
</dbReference>
<dbReference type="GO" id="GO:0005829">
    <property type="term" value="C:cytosol"/>
    <property type="evidence" value="ECO:0007669"/>
    <property type="project" value="TreeGrafter"/>
</dbReference>
<dbReference type="HAMAP" id="MF_00238">
    <property type="entry name" value="Cytidyl_kinase_type1"/>
    <property type="match status" value="1"/>
</dbReference>
<dbReference type="FunCoup" id="E8N3V1">
    <property type="interactions" value="243"/>
</dbReference>
<comment type="similarity">
    <text evidence="1 8">Belongs to the cytidylate kinase family. Type 1 subfamily.</text>
</comment>
<dbReference type="Gene3D" id="3.40.50.300">
    <property type="entry name" value="P-loop containing nucleotide triphosphate hydrolases"/>
    <property type="match status" value="1"/>
</dbReference>
<dbReference type="OrthoDB" id="9807434at2"/>
<proteinExistence type="inferred from homology"/>
<keyword evidence="2 8" id="KW-0808">Transferase</keyword>
<evidence type="ECO:0000256" key="1">
    <source>
        <dbReference type="ARBA" id="ARBA00009427"/>
    </source>
</evidence>
<dbReference type="CDD" id="cd02020">
    <property type="entry name" value="CMPK"/>
    <property type="match status" value="1"/>
</dbReference>
<organism evidence="10 11">
    <name type="scientific">Anaerolinea thermophila (strain DSM 14523 / JCM 11388 / NBRC 100420 / UNI-1)</name>
    <dbReference type="NCBI Taxonomy" id="926569"/>
    <lineage>
        <taxon>Bacteria</taxon>
        <taxon>Bacillati</taxon>
        <taxon>Chloroflexota</taxon>
        <taxon>Anaerolineae</taxon>
        <taxon>Anaerolineales</taxon>
        <taxon>Anaerolineaceae</taxon>
        <taxon>Anaerolinea</taxon>
    </lineage>
</organism>
<evidence type="ECO:0000256" key="6">
    <source>
        <dbReference type="ARBA" id="ARBA00047615"/>
    </source>
</evidence>
<evidence type="ECO:0000256" key="3">
    <source>
        <dbReference type="ARBA" id="ARBA00022741"/>
    </source>
</evidence>
<keyword evidence="4 8" id="KW-0418">Kinase</keyword>
<dbReference type="GO" id="GO:0036431">
    <property type="term" value="F:dCMP kinase activity"/>
    <property type="evidence" value="ECO:0007669"/>
    <property type="project" value="InterPro"/>
</dbReference>
<dbReference type="eggNOG" id="COG0283">
    <property type="taxonomic scope" value="Bacteria"/>
</dbReference>
<keyword evidence="11" id="KW-1185">Reference proteome</keyword>
<gene>
    <name evidence="8 10" type="primary">cmk</name>
    <name evidence="10" type="ordered locus">ANT_10810</name>
</gene>
<dbReference type="NCBIfam" id="TIGR00017">
    <property type="entry name" value="cmk"/>
    <property type="match status" value="1"/>
</dbReference>
<dbReference type="SUPFAM" id="SSF52540">
    <property type="entry name" value="P-loop containing nucleoside triphosphate hydrolases"/>
    <property type="match status" value="1"/>
</dbReference>
<dbReference type="EC" id="2.7.4.25" evidence="8"/>
<evidence type="ECO:0000256" key="8">
    <source>
        <dbReference type="HAMAP-Rule" id="MF_00238"/>
    </source>
</evidence>
<dbReference type="AlphaFoldDB" id="E8N3V1"/>
<keyword evidence="3 8" id="KW-0547">Nucleotide-binding</keyword>
<evidence type="ECO:0000256" key="2">
    <source>
        <dbReference type="ARBA" id="ARBA00022679"/>
    </source>
</evidence>
<accession>E8N3V1</accession>
<dbReference type="STRING" id="926569.ANT_10810"/>
<dbReference type="Pfam" id="PF02224">
    <property type="entry name" value="Cytidylate_kin"/>
    <property type="match status" value="1"/>
</dbReference>
<protein>
    <recommendedName>
        <fullName evidence="8">Cytidylate kinase</fullName>
        <shortName evidence="8">CK</shortName>
        <ecNumber evidence="8">2.7.4.25</ecNumber>
    </recommendedName>
    <alternativeName>
        <fullName evidence="8">Cytidine monophosphate kinase</fullName>
        <shortName evidence="8">CMP kinase</shortName>
    </alternativeName>
</protein>
<reference evidence="10 11" key="1">
    <citation type="submission" date="2010-12" db="EMBL/GenBank/DDBJ databases">
        <title>Whole genome sequence of Anaerolinea thermophila UNI-1.</title>
        <authorList>
            <person name="Narita-Yamada S."/>
            <person name="Kishi E."/>
            <person name="Watanabe Y."/>
            <person name="Takasaki K."/>
            <person name="Ankai A."/>
            <person name="Oguchi A."/>
            <person name="Fukui S."/>
            <person name="Takahashi M."/>
            <person name="Yashiro I."/>
            <person name="Hosoyama A."/>
            <person name="Sekiguchi Y."/>
            <person name="Hanada S."/>
            <person name="Fujita N."/>
        </authorList>
    </citation>
    <scope>NUCLEOTIDE SEQUENCE [LARGE SCALE GENOMIC DNA]</scope>
    <source>
        <strain evidence="11">DSM 14523 / JCM 11388 / NBRC 100420 / UNI-1</strain>
    </source>
</reference>
<comment type="subcellular location">
    <subcellularLocation>
        <location evidence="8">Cytoplasm</location>
    </subcellularLocation>
</comment>
<comment type="catalytic activity">
    <reaction evidence="7 8">
        <text>CMP + ATP = CDP + ADP</text>
        <dbReference type="Rhea" id="RHEA:11600"/>
        <dbReference type="ChEBI" id="CHEBI:30616"/>
        <dbReference type="ChEBI" id="CHEBI:58069"/>
        <dbReference type="ChEBI" id="CHEBI:60377"/>
        <dbReference type="ChEBI" id="CHEBI:456216"/>
        <dbReference type="EC" id="2.7.4.25"/>
    </reaction>
</comment>
<feature type="binding site" evidence="8">
    <location>
        <begin position="11"/>
        <end position="19"/>
    </location>
    <ligand>
        <name>ATP</name>
        <dbReference type="ChEBI" id="CHEBI:30616"/>
    </ligand>
</feature>
<dbReference type="PANTHER" id="PTHR21299">
    <property type="entry name" value="CYTIDYLATE KINASE/PANTOATE-BETA-ALANINE LIGASE"/>
    <property type="match status" value="1"/>
</dbReference>
<dbReference type="InterPro" id="IPR003136">
    <property type="entry name" value="Cytidylate_kin"/>
</dbReference>
<name>E8N3V1_ANATU</name>
<dbReference type="GO" id="GO:0015949">
    <property type="term" value="P:nucleobase-containing small molecule interconversion"/>
    <property type="evidence" value="ECO:0007669"/>
    <property type="project" value="TreeGrafter"/>
</dbReference>
<feature type="domain" description="Cytidylate kinase" evidence="9">
    <location>
        <begin position="7"/>
        <end position="223"/>
    </location>
</feature>
<dbReference type="GO" id="GO:0006220">
    <property type="term" value="P:pyrimidine nucleotide metabolic process"/>
    <property type="evidence" value="ECO:0007669"/>
    <property type="project" value="UniProtKB-UniRule"/>
</dbReference>
<evidence type="ECO:0000256" key="7">
    <source>
        <dbReference type="ARBA" id="ARBA00048478"/>
    </source>
</evidence>
<keyword evidence="8" id="KW-0963">Cytoplasm</keyword>
<dbReference type="RefSeq" id="WP_013559505.1">
    <property type="nucleotide sequence ID" value="NC_014960.1"/>
</dbReference>
<evidence type="ECO:0000256" key="4">
    <source>
        <dbReference type="ARBA" id="ARBA00022777"/>
    </source>
</evidence>
<dbReference type="Proteomes" id="UP000008922">
    <property type="component" value="Chromosome"/>
</dbReference>
<evidence type="ECO:0000256" key="5">
    <source>
        <dbReference type="ARBA" id="ARBA00022840"/>
    </source>
</evidence>
<keyword evidence="5 8" id="KW-0067">ATP-binding</keyword>
<evidence type="ECO:0000313" key="10">
    <source>
        <dbReference type="EMBL" id="BAJ63115.1"/>
    </source>
</evidence>
<comment type="catalytic activity">
    <reaction evidence="6 8">
        <text>dCMP + ATP = dCDP + ADP</text>
        <dbReference type="Rhea" id="RHEA:25094"/>
        <dbReference type="ChEBI" id="CHEBI:30616"/>
        <dbReference type="ChEBI" id="CHEBI:57566"/>
        <dbReference type="ChEBI" id="CHEBI:58593"/>
        <dbReference type="ChEBI" id="CHEBI:456216"/>
        <dbReference type="EC" id="2.7.4.25"/>
    </reaction>
</comment>